<keyword evidence="7" id="KW-0812">Transmembrane</keyword>
<keyword evidence="4 7" id="KW-0472">Membrane</keyword>
<feature type="coiled-coil region" evidence="5">
    <location>
        <begin position="259"/>
        <end position="312"/>
    </location>
</feature>
<dbReference type="GO" id="GO:0005886">
    <property type="term" value="C:plasma membrane"/>
    <property type="evidence" value="ECO:0007669"/>
    <property type="project" value="UniProtKB-SubCell"/>
</dbReference>
<comment type="subcellular location">
    <subcellularLocation>
        <location evidence="1">Cell membrane</location>
    </subcellularLocation>
</comment>
<dbReference type="SUPFAM" id="SSF117892">
    <property type="entry name" value="Band 7/SPFH domain"/>
    <property type="match status" value="1"/>
</dbReference>
<sequence>MLCKIGLSGSLLILVTIIVVMIFSTIIALFSRYKKCPSDKILVVYGKVGKNKEGGTRSAKCIHGGAAFIWPIIQDYSFLDLKPISIEVMLQSALSRQNIRVDVPSIFTVAISTEPSTMQNAAERLLGLKQDEIAALAKDIIFGQLRLVIATMEIEEINSDRDKFLSNVTANVEAELKKIGLRLINVNVTDINDESGYIDALGKEAAAKAINDAKKSVAEKNRDGSIGEANAKRDERIKVAEANAAAVEGENNSQITIAMSEAIRREKEAEANKRAIAAEKVQQAKALEEAYHAEEEAEKARANREKATREADVIIPAEIEKRKAQIDADAEAEKIRIKAKGEADAIFARMEAEARGIKEIMTKQAEGFEKIVAAAGGDAQKAVMLMVADKLPELIKTQVEAIKGIKIDKITVWDSMGNGKGTPSTANFLSGMFKSIPPLKDLFNMAGMELPDYLEGEKKENKDENSKTVNEDNAEDSVYKDSDKNLSEKLDEKLEGNLEENQKENDFNNPDFPGLF</sequence>
<comment type="similarity">
    <text evidence="2">Belongs to the band 7/mec-2 family. Flotillin subfamily.</text>
</comment>
<feature type="compositionally biased region" description="Basic and acidic residues" evidence="6">
    <location>
        <begin position="455"/>
        <end position="470"/>
    </location>
</feature>
<proteinExistence type="inferred from homology"/>
<dbReference type="Proteomes" id="UP000233534">
    <property type="component" value="Chromosome"/>
</dbReference>
<dbReference type="InterPro" id="IPR036013">
    <property type="entry name" value="Band_7/SPFH_dom_sf"/>
</dbReference>
<dbReference type="SMART" id="SM00244">
    <property type="entry name" value="PHB"/>
    <property type="match status" value="1"/>
</dbReference>
<gene>
    <name evidence="9" type="primary">yqiK</name>
    <name evidence="9" type="ORF">HVS_15890</name>
</gene>
<feature type="transmembrane region" description="Helical" evidence="7">
    <location>
        <begin position="12"/>
        <end position="30"/>
    </location>
</feature>
<evidence type="ECO:0000256" key="7">
    <source>
        <dbReference type="SAM" id="Phobius"/>
    </source>
</evidence>
<feature type="compositionally biased region" description="Basic and acidic residues" evidence="6">
    <location>
        <begin position="477"/>
        <end position="506"/>
    </location>
</feature>
<reference evidence="9 10" key="1">
    <citation type="submission" date="2017-12" db="EMBL/GenBank/DDBJ databases">
        <title>Complete genome sequence of Herbivorax saccincola GGR1, a novel Cellulosome-producing hydrolytic bacterium in a thermophilic biogas plant, established by Illumina and Nanopore MinION sequencing.</title>
        <authorList>
            <person name="Pechtl A."/>
            <person name="Ruckert C."/>
            <person name="Koeck D.E."/>
            <person name="Maus I."/>
            <person name="Winkler A."/>
            <person name="Kalinowski J."/>
            <person name="Puhler A."/>
            <person name="Schwarz W.W."/>
            <person name="Zverlov V.V."/>
            <person name="Schluter A."/>
            <person name="Liebl W."/>
        </authorList>
    </citation>
    <scope>NUCLEOTIDE SEQUENCE [LARGE SCALE GENOMIC DNA]</scope>
    <source>
        <strain evidence="10">SR1</strain>
    </source>
</reference>
<evidence type="ECO:0000313" key="10">
    <source>
        <dbReference type="Proteomes" id="UP000233534"/>
    </source>
</evidence>
<dbReference type="PANTHER" id="PTHR13806:SF31">
    <property type="entry name" value="FLOTILLIN-LIKE PROTEIN 1-RELATED"/>
    <property type="match status" value="1"/>
</dbReference>
<feature type="region of interest" description="Disordered" evidence="6">
    <location>
        <begin position="454"/>
        <end position="516"/>
    </location>
</feature>
<organism evidence="9 10">
    <name type="scientific">Acetivibrio saccincola</name>
    <dbReference type="NCBI Taxonomy" id="1677857"/>
    <lineage>
        <taxon>Bacteria</taxon>
        <taxon>Bacillati</taxon>
        <taxon>Bacillota</taxon>
        <taxon>Clostridia</taxon>
        <taxon>Eubacteriales</taxon>
        <taxon>Oscillospiraceae</taxon>
        <taxon>Acetivibrio</taxon>
    </lineage>
</organism>
<dbReference type="InterPro" id="IPR027705">
    <property type="entry name" value="Flotillin_fam"/>
</dbReference>
<feature type="domain" description="Band 7" evidence="8">
    <location>
        <begin position="31"/>
        <end position="205"/>
    </location>
</feature>
<keyword evidence="5" id="KW-0175">Coiled coil</keyword>
<protein>
    <submittedName>
        <fullName evidence="9">Inner membrane protein YqiK</fullName>
    </submittedName>
</protein>
<dbReference type="RefSeq" id="WP_101303802.1">
    <property type="nucleotide sequence ID" value="NZ_CP025197.1"/>
</dbReference>
<dbReference type="PANTHER" id="PTHR13806">
    <property type="entry name" value="FLOTILLIN-RELATED"/>
    <property type="match status" value="1"/>
</dbReference>
<name>A0A2K9E8Z6_9FIRM</name>
<keyword evidence="10" id="KW-1185">Reference proteome</keyword>
<dbReference type="EMBL" id="CP025197">
    <property type="protein sequence ID" value="AUG59018.1"/>
    <property type="molecule type" value="Genomic_DNA"/>
</dbReference>
<evidence type="ECO:0000313" key="9">
    <source>
        <dbReference type="EMBL" id="AUG59018.1"/>
    </source>
</evidence>
<dbReference type="Pfam" id="PF01145">
    <property type="entry name" value="Band_7"/>
    <property type="match status" value="1"/>
</dbReference>
<evidence type="ECO:0000256" key="3">
    <source>
        <dbReference type="ARBA" id="ARBA00022475"/>
    </source>
</evidence>
<accession>A0A2K9E8Z6</accession>
<keyword evidence="7" id="KW-1133">Transmembrane helix</keyword>
<dbReference type="KEGG" id="hsc:HVS_15890"/>
<evidence type="ECO:0000256" key="1">
    <source>
        <dbReference type="ARBA" id="ARBA00004236"/>
    </source>
</evidence>
<evidence type="ECO:0000256" key="5">
    <source>
        <dbReference type="SAM" id="Coils"/>
    </source>
</evidence>
<dbReference type="InterPro" id="IPR001107">
    <property type="entry name" value="Band_7"/>
</dbReference>
<dbReference type="AlphaFoldDB" id="A0A2K9E8Z6"/>
<evidence type="ECO:0000256" key="4">
    <source>
        <dbReference type="ARBA" id="ARBA00023136"/>
    </source>
</evidence>
<dbReference type="CDD" id="cd03399">
    <property type="entry name" value="SPFH_flotillin"/>
    <property type="match status" value="1"/>
</dbReference>
<evidence type="ECO:0000256" key="2">
    <source>
        <dbReference type="ARBA" id="ARBA00007161"/>
    </source>
</evidence>
<dbReference type="Gene3D" id="3.30.479.30">
    <property type="entry name" value="Band 7 domain"/>
    <property type="match status" value="1"/>
</dbReference>
<evidence type="ECO:0000259" key="8">
    <source>
        <dbReference type="SMART" id="SM00244"/>
    </source>
</evidence>
<evidence type="ECO:0000256" key="6">
    <source>
        <dbReference type="SAM" id="MobiDB-lite"/>
    </source>
</evidence>
<keyword evidence="3" id="KW-1003">Cell membrane</keyword>